<evidence type="ECO:0000256" key="3">
    <source>
        <dbReference type="PROSITE-ProRule" id="PRU00339"/>
    </source>
</evidence>
<keyword evidence="6" id="KW-1185">Reference proteome</keyword>
<protein>
    <submittedName>
        <fullName evidence="5">TPR-like protein</fullName>
    </submittedName>
</protein>
<evidence type="ECO:0000313" key="6">
    <source>
        <dbReference type="Proteomes" id="UP000800093"/>
    </source>
</evidence>
<dbReference type="Proteomes" id="UP000800093">
    <property type="component" value="Unassembled WGS sequence"/>
</dbReference>
<dbReference type="AlphaFoldDB" id="A0A9P4K5Z5"/>
<keyword evidence="1" id="KW-0677">Repeat</keyword>
<feature type="repeat" description="TPR" evidence="3">
    <location>
        <begin position="623"/>
        <end position="656"/>
    </location>
</feature>
<dbReference type="PANTHER" id="PTHR16193">
    <property type="entry name" value="TETRATRICOPEPTIDE REPEAT PROTEIN 27"/>
    <property type="match status" value="1"/>
</dbReference>
<dbReference type="InterPro" id="IPR019734">
    <property type="entry name" value="TPR_rpt"/>
</dbReference>
<dbReference type="SUPFAM" id="SSF48452">
    <property type="entry name" value="TPR-like"/>
    <property type="match status" value="1"/>
</dbReference>
<dbReference type="InterPro" id="IPR011990">
    <property type="entry name" value="TPR-like_helical_dom_sf"/>
</dbReference>
<accession>A0A9P4K5Z5</accession>
<dbReference type="SMART" id="SM00028">
    <property type="entry name" value="TPR"/>
    <property type="match status" value="3"/>
</dbReference>
<evidence type="ECO:0000256" key="4">
    <source>
        <dbReference type="SAM" id="MobiDB-lite"/>
    </source>
</evidence>
<dbReference type="Gene3D" id="1.25.40.10">
    <property type="entry name" value="Tetratricopeptide repeat domain"/>
    <property type="match status" value="1"/>
</dbReference>
<comment type="caution">
    <text evidence="5">The sequence shown here is derived from an EMBL/GenBank/DDBJ whole genome shotgun (WGS) entry which is preliminary data.</text>
</comment>
<sequence length="918" mass="102796">MTDVLVKAFRSALPEELTSYLRDQLQAVENGDFLAILQHPEVQLLLGHQENETTKDVRLTDFPSWSDYIFHRLGLILSKRSEDSATQTRETIASLYAFLQSNITGPPLPFSSAAVLLAKDVSTKPSALSDLRAILISSFTTDGVAAYRLSPNIELLCLAETIVICPQIQKNIELSTWVRLRVSFIHQRLLSEIASSLQASIYEDLDRVEKLIIALESKYNIEDLRNHFLLERATIHTHHGLDKRARADLDKVIADRHFHFALTGLLGKRTKFQEKDTSQLLVLAKSASLEGNDGTEASASKPKDLDLNDDTLLESISFTQKLSSTEIKEESSLPADLASLDPSNQPLLDPLDSVILLSLASSITNTNPADGLTREETLPYATRVLEGGSSNWQIYTQALLVRSRIEGYKSRTMERGLLQLQALVDQIIAETSGSDTINNGVSDDQVTSFLPKAKEGESAPVQERLRYIFPLGSPSRWELEAELAARWVSVGGLRSALEIYERLEMWAEAALCWAATEKEDKARNIVRRQLFHATNNNDDTADLEEEKWQGATRDPPPAEGPRLYCLLGDIDMDPSMYEKAWEVSGKRYARAQRSLGRQYFAQRDFEKAAEAYSLSLNVNGLHHQSWFVLGCAYLELQQFKNAIEAFQRCIQLDDQDAEAWSNLAAALLHLKPKPKDPSEDDKSGDRVTSHPRQDALKAFKKAANLKHDNSRIWSNVLAVAASTNPPSYPDIINAQRRICELRGSMDGEKCIDDEALDILVRHAVQDERGFDISKPGLPRMVNELVEKHIKPLITSSPKLWAILAMLYIHTNRSSSALEAHEKAWRAVTLQPKWESGTKEQWNAVVDQTVALVDAYETLGPKERTEGLAAGSGELVAKDWKFKARSAVRSVLGKAKESWEDSPGWDRLKDRLEELKGRN</sequence>
<dbReference type="InterPro" id="IPR044244">
    <property type="entry name" value="TTC27/Emw1"/>
</dbReference>
<dbReference type="PANTHER" id="PTHR16193:SF0">
    <property type="entry name" value="TETRATRICOPEPTIDE REPEAT PROTEIN 27"/>
    <property type="match status" value="1"/>
</dbReference>
<keyword evidence="2 3" id="KW-0802">TPR repeat</keyword>
<reference evidence="6" key="1">
    <citation type="journal article" date="2020" name="Stud. Mycol.">
        <title>101 Dothideomycetes genomes: A test case for predicting lifestyles and emergence of pathogens.</title>
        <authorList>
            <person name="Haridas S."/>
            <person name="Albert R."/>
            <person name="Binder M."/>
            <person name="Bloem J."/>
            <person name="LaButti K."/>
            <person name="Salamov A."/>
            <person name="Andreopoulos B."/>
            <person name="Baker S."/>
            <person name="Barry K."/>
            <person name="Bills G."/>
            <person name="Bluhm B."/>
            <person name="Cannon C."/>
            <person name="Castanera R."/>
            <person name="Culley D."/>
            <person name="Daum C."/>
            <person name="Ezra D."/>
            <person name="Gonzalez J."/>
            <person name="Henrissat B."/>
            <person name="Kuo A."/>
            <person name="Liang C."/>
            <person name="Lipzen A."/>
            <person name="Lutzoni F."/>
            <person name="Magnuson J."/>
            <person name="Mondo S."/>
            <person name="Nolan M."/>
            <person name="Ohm R."/>
            <person name="Pangilinan J."/>
            <person name="Park H.-J."/>
            <person name="Ramirez L."/>
            <person name="Alfaro M."/>
            <person name="Sun H."/>
            <person name="Tritt A."/>
            <person name="Yoshinaga Y."/>
            <person name="Zwiers L.-H."/>
            <person name="Turgeon B."/>
            <person name="Goodwin S."/>
            <person name="Spatafora J."/>
            <person name="Crous P."/>
            <person name="Grigoriev I."/>
        </authorList>
    </citation>
    <scope>NUCLEOTIDE SEQUENCE [LARGE SCALE GENOMIC DNA]</scope>
    <source>
        <strain evidence="6">CBS 304.66</strain>
    </source>
</reference>
<dbReference type="PROSITE" id="PS50005">
    <property type="entry name" value="TPR"/>
    <property type="match status" value="2"/>
</dbReference>
<feature type="repeat" description="TPR" evidence="3">
    <location>
        <begin position="589"/>
        <end position="622"/>
    </location>
</feature>
<dbReference type="Pfam" id="PF13181">
    <property type="entry name" value="TPR_8"/>
    <property type="match status" value="1"/>
</dbReference>
<feature type="region of interest" description="Disordered" evidence="4">
    <location>
        <begin position="671"/>
        <end position="691"/>
    </location>
</feature>
<organism evidence="5 6">
    <name type="scientific">Lojkania enalia</name>
    <dbReference type="NCBI Taxonomy" id="147567"/>
    <lineage>
        <taxon>Eukaryota</taxon>
        <taxon>Fungi</taxon>
        <taxon>Dikarya</taxon>
        <taxon>Ascomycota</taxon>
        <taxon>Pezizomycotina</taxon>
        <taxon>Dothideomycetes</taxon>
        <taxon>Pleosporomycetidae</taxon>
        <taxon>Pleosporales</taxon>
        <taxon>Pleosporales incertae sedis</taxon>
        <taxon>Lojkania</taxon>
    </lineage>
</organism>
<evidence type="ECO:0000313" key="5">
    <source>
        <dbReference type="EMBL" id="KAF2262175.1"/>
    </source>
</evidence>
<evidence type="ECO:0000256" key="1">
    <source>
        <dbReference type="ARBA" id="ARBA00022737"/>
    </source>
</evidence>
<proteinExistence type="predicted"/>
<evidence type="ECO:0000256" key="2">
    <source>
        <dbReference type="ARBA" id="ARBA00022803"/>
    </source>
</evidence>
<gene>
    <name evidence="5" type="ORF">CC78DRAFT_561430</name>
</gene>
<name>A0A9P4K5Z5_9PLEO</name>
<feature type="compositionally biased region" description="Basic and acidic residues" evidence="4">
    <location>
        <begin position="673"/>
        <end position="691"/>
    </location>
</feature>
<dbReference type="OrthoDB" id="1936594at2759"/>
<dbReference type="EMBL" id="ML986644">
    <property type="protein sequence ID" value="KAF2262175.1"/>
    <property type="molecule type" value="Genomic_DNA"/>
</dbReference>